<keyword evidence="1" id="KW-1133">Transmembrane helix</keyword>
<evidence type="ECO:0000256" key="1">
    <source>
        <dbReference type="SAM" id="Phobius"/>
    </source>
</evidence>
<keyword evidence="1" id="KW-0472">Membrane</keyword>
<dbReference type="RefSeq" id="WP_136548643.1">
    <property type="nucleotide sequence ID" value="NZ_CP031093.1"/>
</dbReference>
<accession>A0A4P7XGS8</accession>
<feature type="transmembrane region" description="Helical" evidence="1">
    <location>
        <begin position="72"/>
        <end position="92"/>
    </location>
</feature>
<evidence type="ECO:0000313" key="3">
    <source>
        <dbReference type="Proteomes" id="UP000298049"/>
    </source>
</evidence>
<evidence type="ECO:0000313" key="2">
    <source>
        <dbReference type="EMBL" id="QCF25915.1"/>
    </source>
</evidence>
<protein>
    <submittedName>
        <fullName evidence="2">Pilus assembly protein PilB</fullName>
    </submittedName>
</protein>
<proteinExistence type="predicted"/>
<dbReference type="OrthoDB" id="8750002at2"/>
<dbReference type="AlphaFoldDB" id="A0A4P7XGS8"/>
<keyword evidence="1" id="KW-0812">Transmembrane</keyword>
<dbReference type="KEGG" id="hmi:soil367_08275"/>
<organism evidence="2 3">
    <name type="scientific">Hydrocarboniclastica marina</name>
    <dbReference type="NCBI Taxonomy" id="2259620"/>
    <lineage>
        <taxon>Bacteria</taxon>
        <taxon>Pseudomonadati</taxon>
        <taxon>Pseudomonadota</taxon>
        <taxon>Gammaproteobacteria</taxon>
        <taxon>Alteromonadales</taxon>
        <taxon>Alteromonadaceae</taxon>
        <taxon>Hydrocarboniclastica</taxon>
    </lineage>
</organism>
<dbReference type="Gene3D" id="1.10.40.70">
    <property type="match status" value="1"/>
</dbReference>
<dbReference type="SUPFAM" id="SSF160246">
    <property type="entry name" value="EspE N-terminal domain-like"/>
    <property type="match status" value="1"/>
</dbReference>
<dbReference type="InterPro" id="IPR037257">
    <property type="entry name" value="T2SS_E_N_sf"/>
</dbReference>
<sequence length="250" mass="26999">MANTNTAKSRIDKSRLGRLLVNRGYITDDQLEHALQQQRSTGQRLGEVLIASGLITERALARTLKHQKRHRYAAAFAAMVVAPLQPMISFAAPAPALPTSSVSSAEQQFMAETGLKPLSSDEMRHVDAQGADGLNGLDGLFDRMNAVTEMADGERAGDPLEGLKLVTRGLVPIINMLDADVDIQGVHYREGELPVRILAEGKIEMMLPQQIERVTLTDIRPAGGNGHSMGNVYISDIQFGAGSSITVSSR</sequence>
<dbReference type="EMBL" id="CP031093">
    <property type="protein sequence ID" value="QCF25915.1"/>
    <property type="molecule type" value="Genomic_DNA"/>
</dbReference>
<reference evidence="2 3" key="1">
    <citation type="submission" date="2018-07" db="EMBL/GenBank/DDBJ databases">
        <title>Marsedoiliclastica nanhaica gen. nov. sp. nov., a novel marine hydrocarbonoclastic bacterium isolated from an in-situ enriched hydrocarbon-degrading consortium in deep-sea sediment.</title>
        <authorList>
            <person name="Dong C."/>
            <person name="Ma T."/>
            <person name="Liu R."/>
            <person name="Shao Z."/>
        </authorList>
    </citation>
    <scope>NUCLEOTIDE SEQUENCE [LARGE SCALE GENOMIC DNA]</scope>
    <source>
        <strain evidence="3">soil36-7</strain>
    </source>
</reference>
<name>A0A4P7XGS8_9ALTE</name>
<gene>
    <name evidence="2" type="ORF">soil367_08275</name>
</gene>
<keyword evidence="3" id="KW-1185">Reference proteome</keyword>
<dbReference type="Proteomes" id="UP000298049">
    <property type="component" value="Chromosome"/>
</dbReference>